<dbReference type="SUPFAM" id="SSF53795">
    <property type="entry name" value="PEP carboxykinase-like"/>
    <property type="match status" value="1"/>
</dbReference>
<organism evidence="1 2">
    <name type="scientific">Croceicoccus esteveae</name>
    <dbReference type="NCBI Taxonomy" id="3075597"/>
    <lineage>
        <taxon>Bacteria</taxon>
        <taxon>Pseudomonadati</taxon>
        <taxon>Pseudomonadota</taxon>
        <taxon>Alphaproteobacteria</taxon>
        <taxon>Sphingomonadales</taxon>
        <taxon>Erythrobacteraceae</taxon>
        <taxon>Croceicoccus</taxon>
    </lineage>
</organism>
<dbReference type="Proteomes" id="UP001259803">
    <property type="component" value="Unassembled WGS sequence"/>
</dbReference>
<comment type="caution">
    <text evidence="1">The sequence shown here is derived from an EMBL/GenBank/DDBJ whole genome shotgun (WGS) entry which is preliminary data.</text>
</comment>
<gene>
    <name evidence="1" type="ORF">RM533_12725</name>
</gene>
<evidence type="ECO:0000313" key="2">
    <source>
        <dbReference type="Proteomes" id="UP001259803"/>
    </source>
</evidence>
<keyword evidence="2" id="KW-1185">Reference proteome</keyword>
<name>A0ABU2ZK99_9SPHN</name>
<proteinExistence type="predicted"/>
<dbReference type="RefSeq" id="WP_311341607.1">
    <property type="nucleotide sequence ID" value="NZ_JAVRHS010000015.1"/>
</dbReference>
<evidence type="ECO:0008006" key="3">
    <source>
        <dbReference type="Google" id="ProtNLM"/>
    </source>
</evidence>
<dbReference type="EMBL" id="JAVRHS010000015">
    <property type="protein sequence ID" value="MDT0577032.1"/>
    <property type="molecule type" value="Genomic_DNA"/>
</dbReference>
<dbReference type="Gene3D" id="3.40.50.300">
    <property type="entry name" value="P-loop containing nucleotide triphosphate hydrolases"/>
    <property type="match status" value="1"/>
</dbReference>
<protein>
    <recommendedName>
        <fullName evidence="3">Serine kinase</fullName>
    </recommendedName>
</protein>
<dbReference type="InterPro" id="IPR027417">
    <property type="entry name" value="P-loop_NTPase"/>
</dbReference>
<accession>A0ABU2ZK99</accession>
<reference evidence="1 2" key="1">
    <citation type="submission" date="2023-09" db="EMBL/GenBank/DDBJ databases">
        <authorList>
            <person name="Rey-Velasco X."/>
        </authorList>
    </citation>
    <scope>NUCLEOTIDE SEQUENCE [LARGE SCALE GENOMIC DNA]</scope>
    <source>
        <strain evidence="1 2">F390</strain>
    </source>
</reference>
<sequence length="319" mass="34511">MKDEAVGGPAPGSRWYKAFGLTIASNVPLEELTAIDAVEAPDVTIRYADLDRPLPAMEDGVVFDYADPLGVYMAWPGVAAFRVCGTDEIQVQPYPDTPRGFLAFPILGPVMAWLLQKRELLVLHASAVEIDGRSVVLMGDKMAGKSTTAAAFVQTGYRLVTDDLLAINVTGGADGKPVMFPAFAQLKLTQQSANAVPITGATALPLVYEGFTKRQHRLPDLYAGTIGADHFFVLHRGGDQPLIAPLASAAGFQALMRFSYSIRFGSAPYTDRERAEQFRNCVTLANRAQIGDLHIPADLARLGETVDLVARHVRKIADR</sequence>
<evidence type="ECO:0000313" key="1">
    <source>
        <dbReference type="EMBL" id="MDT0577032.1"/>
    </source>
</evidence>